<proteinExistence type="predicted"/>
<sequence>MAYRRFKRYSISLIFYVVARLAIFDLAPRPALVPFQLFRHRFSQLLIAESGAAGCVPYQHEDIGELANVIRRFGGLDSLFRQMLERPDWPNVTELAIRPLRVLRPNIGERVGLHFRLRPQTLKIAPRLRVVLHLTQAR</sequence>
<dbReference type="EMBL" id="OQ031071">
    <property type="protein sequence ID" value="WCR32857.1"/>
    <property type="molecule type" value="Genomic_DNA"/>
</dbReference>
<organism evidence="1 2">
    <name type="scientific">Klebsiella phage KPP2020</name>
    <dbReference type="NCBI Taxonomy" id="3017288"/>
    <lineage>
        <taxon>Viruses</taxon>
        <taxon>Duplodnaviria</taxon>
        <taxon>Heunggongvirae</taxon>
        <taxon>Uroviricota</taxon>
        <taxon>Caudoviricetes</taxon>
        <taxon>Drexlerviridae</taxon>
        <taxon>Webervirus</taxon>
        <taxon>Webervirus KPP2020</taxon>
    </lineage>
</organism>
<evidence type="ECO:0000313" key="2">
    <source>
        <dbReference type="Proteomes" id="UP001217198"/>
    </source>
</evidence>
<reference evidence="1" key="1">
    <citation type="submission" date="2022-12" db="EMBL/GenBank/DDBJ databases">
        <authorList>
            <person name="Lee J.-H."/>
            <person name="Jung S.-H."/>
        </authorList>
    </citation>
    <scope>NUCLEOTIDE SEQUENCE</scope>
</reference>
<protein>
    <submittedName>
        <fullName evidence="1">Uncharacterized protein</fullName>
    </submittedName>
</protein>
<keyword evidence="2" id="KW-1185">Reference proteome</keyword>
<evidence type="ECO:0000313" key="1">
    <source>
        <dbReference type="EMBL" id="WCR32857.1"/>
    </source>
</evidence>
<name>A0AAE9YA06_9CAUD</name>
<gene>
    <name evidence="1" type="ORF">KPP2020_037</name>
</gene>
<dbReference type="Proteomes" id="UP001217198">
    <property type="component" value="Segment"/>
</dbReference>
<accession>A0AAE9YA06</accession>